<evidence type="ECO:0000313" key="1">
    <source>
        <dbReference type="EMBL" id="MBB4838130.1"/>
    </source>
</evidence>
<evidence type="ECO:0000313" key="2">
    <source>
        <dbReference type="Proteomes" id="UP000575241"/>
    </source>
</evidence>
<reference evidence="1 2" key="1">
    <citation type="submission" date="2020-08" db="EMBL/GenBank/DDBJ databases">
        <title>Functional genomics of gut bacteria from endangered species of beetles.</title>
        <authorList>
            <person name="Carlos-Shanley C."/>
        </authorList>
    </citation>
    <scope>NUCLEOTIDE SEQUENCE [LARGE SCALE GENOMIC DNA]</scope>
    <source>
        <strain evidence="1 2">S00224</strain>
    </source>
</reference>
<dbReference type="EMBL" id="JACHLN010000001">
    <property type="protein sequence ID" value="MBB4838130.1"/>
    <property type="molecule type" value="Genomic_DNA"/>
</dbReference>
<protein>
    <submittedName>
        <fullName evidence="1">Uncharacterized protein</fullName>
    </submittedName>
</protein>
<dbReference type="RefSeq" id="WP_184163787.1">
    <property type="nucleotide sequence ID" value="NZ_JACHLN010000001.1"/>
</dbReference>
<gene>
    <name evidence="1" type="ORF">HNP52_001181</name>
</gene>
<dbReference type="AlphaFoldDB" id="A0A7W7NQG3"/>
<dbReference type="Proteomes" id="UP000575241">
    <property type="component" value="Unassembled WGS sequence"/>
</dbReference>
<proteinExistence type="predicted"/>
<sequence>MPLLTLALALSAPSTSFDAQARAACAASAGTRLQLQGIEVEAIAARGGDLPYLRITDRESGGRMNAYYDPAAQPAAWARAACLGAQIRLLHAETGRVWRNAHWSSVVFTPHADYIPPRDTSEKRWTIATAPDGTLTPAGQKMAVVVMPHEQVHAFQQRAGAQTPRWFHEGHAVWISRKVVAVLAPAEARADALEGARALQVSTEPVALARWGGMQVKPEAILRQVSAEEREKIKADPHYAPAGPFSFKPDDMVSDESNTAARYEAAWRVFAGLEAAHGTSRVGAWVRDLTAAAGPVTPERLLETGRTAFREDLNPRLQ</sequence>
<organism evidence="1 2">
    <name type="scientific">Sphingomonas kyeonggiensis</name>
    <dbReference type="NCBI Taxonomy" id="1268553"/>
    <lineage>
        <taxon>Bacteria</taxon>
        <taxon>Pseudomonadati</taxon>
        <taxon>Pseudomonadota</taxon>
        <taxon>Alphaproteobacteria</taxon>
        <taxon>Sphingomonadales</taxon>
        <taxon>Sphingomonadaceae</taxon>
        <taxon>Sphingomonas</taxon>
    </lineage>
</organism>
<keyword evidence="2" id="KW-1185">Reference proteome</keyword>
<accession>A0A7W7NQG3</accession>
<name>A0A7W7NQG3_9SPHN</name>
<comment type="caution">
    <text evidence="1">The sequence shown here is derived from an EMBL/GenBank/DDBJ whole genome shotgun (WGS) entry which is preliminary data.</text>
</comment>